<dbReference type="EMBL" id="JAYWIO010000001">
    <property type="protein sequence ID" value="KAK7287082.1"/>
    <property type="molecule type" value="Genomic_DNA"/>
</dbReference>
<comment type="caution">
    <text evidence="1">The sequence shown here is derived from an EMBL/GenBank/DDBJ whole genome shotgun (WGS) entry which is preliminary data.</text>
</comment>
<sequence length="84" mass="9582">MTWIRKSYNLYEKENTAMFVLGIDTVRRSTDGSFTTCADEFRLMGEYVDGATTCGEANEGASKYWENYGSAATDEELCEREEEH</sequence>
<reference evidence="1 2" key="1">
    <citation type="submission" date="2024-01" db="EMBL/GenBank/DDBJ databases">
        <title>The genomes of 5 underutilized Papilionoideae crops provide insights into root nodulation and disease resistanc.</title>
        <authorList>
            <person name="Yuan L."/>
        </authorList>
    </citation>
    <scope>NUCLEOTIDE SEQUENCE [LARGE SCALE GENOMIC DNA]</scope>
    <source>
        <strain evidence="1">ZHUSHIDOU_FW_LH</strain>
        <tissue evidence="1">Leaf</tissue>
    </source>
</reference>
<organism evidence="1 2">
    <name type="scientific">Crotalaria pallida</name>
    <name type="common">Smooth rattlebox</name>
    <name type="synonym">Crotalaria striata</name>
    <dbReference type="NCBI Taxonomy" id="3830"/>
    <lineage>
        <taxon>Eukaryota</taxon>
        <taxon>Viridiplantae</taxon>
        <taxon>Streptophyta</taxon>
        <taxon>Embryophyta</taxon>
        <taxon>Tracheophyta</taxon>
        <taxon>Spermatophyta</taxon>
        <taxon>Magnoliopsida</taxon>
        <taxon>eudicotyledons</taxon>
        <taxon>Gunneridae</taxon>
        <taxon>Pentapetalae</taxon>
        <taxon>rosids</taxon>
        <taxon>fabids</taxon>
        <taxon>Fabales</taxon>
        <taxon>Fabaceae</taxon>
        <taxon>Papilionoideae</taxon>
        <taxon>50 kb inversion clade</taxon>
        <taxon>genistoids sensu lato</taxon>
        <taxon>core genistoids</taxon>
        <taxon>Crotalarieae</taxon>
        <taxon>Crotalaria</taxon>
    </lineage>
</organism>
<evidence type="ECO:0000313" key="1">
    <source>
        <dbReference type="EMBL" id="KAK7287082.1"/>
    </source>
</evidence>
<evidence type="ECO:0000313" key="2">
    <source>
        <dbReference type="Proteomes" id="UP001372338"/>
    </source>
</evidence>
<proteinExistence type="predicted"/>
<keyword evidence="2" id="KW-1185">Reference proteome</keyword>
<gene>
    <name evidence="1" type="ORF">RIF29_00111</name>
</gene>
<name>A0AAN9IVD4_CROPI</name>
<dbReference type="AlphaFoldDB" id="A0AAN9IVD4"/>
<dbReference type="Proteomes" id="UP001372338">
    <property type="component" value="Unassembled WGS sequence"/>
</dbReference>
<protein>
    <submittedName>
        <fullName evidence="1">Uncharacterized protein</fullName>
    </submittedName>
</protein>
<accession>A0AAN9IVD4</accession>